<sequence>MLLSLLMSTVTIRHSALPGSLGKSAPPGSDIAPRTCGPFAALWPYTPSAAASFAFPQGGRTPDEKVSTTPRLGKLTGEGLENFWRVLLHGENCAVQIPNDRFNLSQWYDQNESKAGKTYTAKAALIDGLNEFDNKFFGITDAESISMDPQHKLLLQCAYRALEDAGIPMEKASGTRTGVFLGLMNRDFELASVRINPKHIDHTAGTGSAMSIAANRISYVFNFTGPSLSIDCACSSSLVALHFACQAIKQVSDLEESLSTEGAPESDHDSISPAEEGEPEPKKEKQAEISMLMAIDEEDHAEEKDELKMYLADKTKVDSGPLAWWQKNEHRYPKLAKAAKSLHCIPSTSTPSERIFLKAGFIVKSRSSLLPNNVDKLVFLSHNMKKIKSN</sequence>
<dbReference type="InterPro" id="IPR018201">
    <property type="entry name" value="Ketoacyl_synth_AS"/>
</dbReference>
<evidence type="ECO:0000313" key="6">
    <source>
        <dbReference type="EMBL" id="ROL45250.1"/>
    </source>
</evidence>
<dbReference type="AlphaFoldDB" id="A0A3N0YHB4"/>
<evidence type="ECO:0000256" key="4">
    <source>
        <dbReference type="SAM" id="MobiDB-lite"/>
    </source>
</evidence>
<organism evidence="6 7">
    <name type="scientific">Anabarilius grahami</name>
    <name type="common">Kanglang fish</name>
    <name type="synonym">Barilius grahami</name>
    <dbReference type="NCBI Taxonomy" id="495550"/>
    <lineage>
        <taxon>Eukaryota</taxon>
        <taxon>Metazoa</taxon>
        <taxon>Chordata</taxon>
        <taxon>Craniata</taxon>
        <taxon>Vertebrata</taxon>
        <taxon>Euteleostomi</taxon>
        <taxon>Actinopterygii</taxon>
        <taxon>Neopterygii</taxon>
        <taxon>Teleostei</taxon>
        <taxon>Ostariophysi</taxon>
        <taxon>Cypriniformes</taxon>
        <taxon>Xenocyprididae</taxon>
        <taxon>Xenocypridinae</taxon>
        <taxon>Xenocypridinae incertae sedis</taxon>
        <taxon>Anabarilius</taxon>
    </lineage>
</organism>
<dbReference type="CDD" id="cd00833">
    <property type="entry name" value="PKS"/>
    <property type="match status" value="1"/>
</dbReference>
<gene>
    <name evidence="6" type="ORF">DPX16_17861</name>
</gene>
<dbReference type="PANTHER" id="PTHR43775">
    <property type="entry name" value="FATTY ACID SYNTHASE"/>
    <property type="match status" value="1"/>
</dbReference>
<dbReference type="PANTHER" id="PTHR43775:SF37">
    <property type="entry name" value="SI:DKEY-61P9.11"/>
    <property type="match status" value="1"/>
</dbReference>
<dbReference type="InterPro" id="IPR012337">
    <property type="entry name" value="RNaseH-like_sf"/>
</dbReference>
<comment type="caution">
    <text evidence="6">The sequence shown here is derived from an EMBL/GenBank/DDBJ whole genome shotgun (WGS) entry which is preliminary data.</text>
</comment>
<dbReference type="Proteomes" id="UP000281406">
    <property type="component" value="Unassembled WGS sequence"/>
</dbReference>
<dbReference type="GO" id="GO:0046983">
    <property type="term" value="F:protein dimerization activity"/>
    <property type="evidence" value="ECO:0007669"/>
    <property type="project" value="InterPro"/>
</dbReference>
<dbReference type="Pfam" id="PF05699">
    <property type="entry name" value="Dimer_Tnp_hAT"/>
    <property type="match status" value="1"/>
</dbReference>
<proteinExistence type="predicted"/>
<dbReference type="SUPFAM" id="SSF53098">
    <property type="entry name" value="Ribonuclease H-like"/>
    <property type="match status" value="1"/>
</dbReference>
<dbReference type="InterPro" id="IPR016039">
    <property type="entry name" value="Thiolase-like"/>
</dbReference>
<feature type="region of interest" description="Disordered" evidence="4">
    <location>
        <begin position="256"/>
        <end position="285"/>
    </location>
</feature>
<dbReference type="Gene3D" id="3.40.47.10">
    <property type="match status" value="1"/>
</dbReference>
<accession>A0A3N0YHB4</accession>
<evidence type="ECO:0000259" key="5">
    <source>
        <dbReference type="PROSITE" id="PS52004"/>
    </source>
</evidence>
<dbReference type="EMBL" id="RJVU01042598">
    <property type="protein sequence ID" value="ROL45250.1"/>
    <property type="molecule type" value="Genomic_DNA"/>
</dbReference>
<dbReference type="Pfam" id="PF00109">
    <property type="entry name" value="ketoacyl-synt"/>
    <property type="match status" value="1"/>
</dbReference>
<dbReference type="PROSITE" id="PS00606">
    <property type="entry name" value="KS3_1"/>
    <property type="match status" value="1"/>
</dbReference>
<reference evidence="6 7" key="1">
    <citation type="submission" date="2018-10" db="EMBL/GenBank/DDBJ databases">
        <title>Genome assembly for a Yunnan-Guizhou Plateau 3E fish, Anabarilius grahami (Regan), and its evolutionary and genetic applications.</title>
        <authorList>
            <person name="Jiang W."/>
        </authorList>
    </citation>
    <scope>NUCLEOTIDE SEQUENCE [LARGE SCALE GENOMIC DNA]</scope>
    <source>
        <strain evidence="6">AG-KIZ</strain>
        <tissue evidence="6">Muscle</tissue>
    </source>
</reference>
<keyword evidence="1" id="KW-0596">Phosphopantetheine</keyword>
<dbReference type="SMART" id="SM00825">
    <property type="entry name" value="PKS_KS"/>
    <property type="match status" value="1"/>
</dbReference>
<dbReference type="InterPro" id="IPR008906">
    <property type="entry name" value="HATC_C_dom"/>
</dbReference>
<dbReference type="InterPro" id="IPR050091">
    <property type="entry name" value="PKS_NRPS_Biosynth_Enz"/>
</dbReference>
<evidence type="ECO:0000256" key="3">
    <source>
        <dbReference type="ARBA" id="ARBA00022679"/>
    </source>
</evidence>
<keyword evidence="2" id="KW-0597">Phosphoprotein</keyword>
<evidence type="ECO:0000256" key="2">
    <source>
        <dbReference type="ARBA" id="ARBA00022553"/>
    </source>
</evidence>
<keyword evidence="7" id="KW-1185">Reference proteome</keyword>
<dbReference type="InterPro" id="IPR014030">
    <property type="entry name" value="Ketoacyl_synth_N"/>
</dbReference>
<evidence type="ECO:0000313" key="7">
    <source>
        <dbReference type="Proteomes" id="UP000281406"/>
    </source>
</evidence>
<evidence type="ECO:0000256" key="1">
    <source>
        <dbReference type="ARBA" id="ARBA00022450"/>
    </source>
</evidence>
<keyword evidence="3" id="KW-0808">Transferase</keyword>
<feature type="domain" description="Ketosynthase family 3 (KS3)" evidence="5">
    <location>
        <begin position="62"/>
        <end position="390"/>
    </location>
</feature>
<dbReference type="InterPro" id="IPR020841">
    <property type="entry name" value="PKS_Beta-ketoAc_synthase_dom"/>
</dbReference>
<dbReference type="PROSITE" id="PS52004">
    <property type="entry name" value="KS3_2"/>
    <property type="match status" value="1"/>
</dbReference>
<dbReference type="SUPFAM" id="SSF53901">
    <property type="entry name" value="Thiolase-like"/>
    <property type="match status" value="1"/>
</dbReference>
<dbReference type="GO" id="GO:0004312">
    <property type="term" value="F:fatty acid synthase activity"/>
    <property type="evidence" value="ECO:0007669"/>
    <property type="project" value="TreeGrafter"/>
</dbReference>
<dbReference type="GO" id="GO:0004315">
    <property type="term" value="F:3-oxoacyl-[acyl-carrier-protein] synthase activity"/>
    <property type="evidence" value="ECO:0007669"/>
    <property type="project" value="InterPro"/>
</dbReference>
<protein>
    <submittedName>
        <fullName evidence="6">Lovastatin nonaketide synthase</fullName>
    </submittedName>
</protein>
<dbReference type="OrthoDB" id="329835at2759"/>
<dbReference type="GO" id="GO:0006633">
    <property type="term" value="P:fatty acid biosynthetic process"/>
    <property type="evidence" value="ECO:0007669"/>
    <property type="project" value="InterPro"/>
</dbReference>
<name>A0A3N0YHB4_ANAGA</name>